<dbReference type="AlphaFoldDB" id="A0AAV2T0P5"/>
<comment type="caution">
    <text evidence="2">The sequence shown here is derived from an EMBL/GenBank/DDBJ whole genome shotgun (WGS) entry which is preliminary data.</text>
</comment>
<evidence type="ECO:0000313" key="3">
    <source>
        <dbReference type="Proteomes" id="UP001497525"/>
    </source>
</evidence>
<name>A0AAV2T0P5_CALDB</name>
<evidence type="ECO:0000313" key="2">
    <source>
        <dbReference type="EMBL" id="CAL5130805.1"/>
    </source>
</evidence>
<gene>
    <name evidence="2" type="ORF">CDAUBV1_LOCUS3027</name>
</gene>
<reference evidence="2" key="1">
    <citation type="submission" date="2024-06" db="EMBL/GenBank/DDBJ databases">
        <authorList>
            <person name="Liu X."/>
            <person name="Lenzi L."/>
            <person name="Haldenby T S."/>
            <person name="Uol C."/>
        </authorList>
    </citation>
    <scope>NUCLEOTIDE SEQUENCE</scope>
</reference>
<protein>
    <submittedName>
        <fullName evidence="2">Uncharacterized protein</fullName>
    </submittedName>
</protein>
<evidence type="ECO:0000256" key="1">
    <source>
        <dbReference type="SAM" id="MobiDB-lite"/>
    </source>
</evidence>
<organism evidence="2 3">
    <name type="scientific">Calicophoron daubneyi</name>
    <name type="common">Rumen fluke</name>
    <name type="synonym">Paramphistomum daubneyi</name>
    <dbReference type="NCBI Taxonomy" id="300641"/>
    <lineage>
        <taxon>Eukaryota</taxon>
        <taxon>Metazoa</taxon>
        <taxon>Spiralia</taxon>
        <taxon>Lophotrochozoa</taxon>
        <taxon>Platyhelminthes</taxon>
        <taxon>Trematoda</taxon>
        <taxon>Digenea</taxon>
        <taxon>Plagiorchiida</taxon>
        <taxon>Pronocephalata</taxon>
        <taxon>Paramphistomoidea</taxon>
        <taxon>Paramphistomidae</taxon>
        <taxon>Calicophoron</taxon>
    </lineage>
</organism>
<dbReference type="EMBL" id="CAXLJL010000075">
    <property type="protein sequence ID" value="CAL5130805.1"/>
    <property type="molecule type" value="Genomic_DNA"/>
</dbReference>
<feature type="region of interest" description="Disordered" evidence="1">
    <location>
        <begin position="1"/>
        <end position="154"/>
    </location>
</feature>
<feature type="compositionally biased region" description="Basic and acidic residues" evidence="1">
    <location>
        <begin position="30"/>
        <end position="66"/>
    </location>
</feature>
<feature type="compositionally biased region" description="Basic and acidic residues" evidence="1">
    <location>
        <begin position="75"/>
        <end position="135"/>
    </location>
</feature>
<dbReference type="Proteomes" id="UP001497525">
    <property type="component" value="Unassembled WGS sequence"/>
</dbReference>
<accession>A0AAV2T0P5</accession>
<sequence>MESEVPKADVISPSHKHTEKHAEHVKRKSNNGDHDHHQHNDGETHHAEHVKNGKHENKDEQPEVKKPRLSSEAAAHAHDEPPKESGDEAKEIKSNDTEKQESAKEVDQEKSETAAAPENDKHGSSEHTKAEDSKHKACAGGDTAKDAATPVKSS</sequence>
<proteinExistence type="predicted"/>
<feature type="compositionally biased region" description="Basic residues" evidence="1">
    <location>
        <begin position="14"/>
        <end position="29"/>
    </location>
</feature>